<keyword evidence="2" id="KW-1185">Reference proteome</keyword>
<protein>
    <submittedName>
        <fullName evidence="1">Uncharacterized protein</fullName>
    </submittedName>
</protein>
<accession>A0ACD4AUR8</accession>
<proteinExistence type="predicted"/>
<reference evidence="1" key="1">
    <citation type="journal article" date="2022" name="Environ. Microbiol.">
        <title>Transmission of Klebsiella strains and plasmids within and between grey-headed flying fox colonies.</title>
        <authorList>
            <person name="Vezina B."/>
            <person name="Judd L.M."/>
            <person name="McDougall F.K."/>
            <person name="Boardman W.S.J."/>
            <person name="Power M.L."/>
            <person name="Hawkey J."/>
            <person name="Brisse S."/>
            <person name="Monk J.M."/>
            <person name="Holt K.E."/>
            <person name="Wyres K.L."/>
        </authorList>
    </citation>
    <scope>NUCLEOTIDE SEQUENCE</scope>
    <source>
        <strain evidence="1">FF1019</strain>
    </source>
</reference>
<name>A0ACD4AUR8_9ENTR</name>
<evidence type="ECO:0000313" key="2">
    <source>
        <dbReference type="Proteomes" id="UP001057074"/>
    </source>
</evidence>
<gene>
    <name evidence="1" type="ORF">KU660_01115</name>
</gene>
<sequence length="43" mass="5364">MLPPFKPYSRSILRRLSEKIRFSAHFFRIKEKLKWLRFILSLI</sequence>
<dbReference type="EMBL" id="CP077823">
    <property type="protein sequence ID" value="USB43533.1"/>
    <property type="molecule type" value="Genomic_DNA"/>
</dbReference>
<dbReference type="Proteomes" id="UP001057074">
    <property type="component" value="Chromosome"/>
</dbReference>
<organism evidence="1 2">
    <name type="scientific">Klebsiella africana</name>
    <dbReference type="NCBI Taxonomy" id="2489010"/>
    <lineage>
        <taxon>Bacteria</taxon>
        <taxon>Pseudomonadati</taxon>
        <taxon>Pseudomonadota</taxon>
        <taxon>Gammaproteobacteria</taxon>
        <taxon>Enterobacterales</taxon>
        <taxon>Enterobacteriaceae</taxon>
        <taxon>Klebsiella/Raoultella group</taxon>
        <taxon>Klebsiella</taxon>
    </lineage>
</organism>
<evidence type="ECO:0000313" key="1">
    <source>
        <dbReference type="EMBL" id="USB43533.1"/>
    </source>
</evidence>